<comment type="caution">
    <text evidence="2">The sequence shown here is derived from an EMBL/GenBank/DDBJ whole genome shotgun (WGS) entry which is preliminary data.</text>
</comment>
<name>A0A1F7IJD9_9BACT</name>
<keyword evidence="1" id="KW-0472">Membrane</keyword>
<sequence length="85" mass="9374">MENPVRSNKNASVKGAVIVLAGLLILTIVGFLQSEKYIRNAALDGCAQYARTQEVDKQSGNTITTPENYWLTKCLEKKGYPKLAE</sequence>
<evidence type="ECO:0000313" key="2">
    <source>
        <dbReference type="EMBL" id="OGK43467.1"/>
    </source>
</evidence>
<protein>
    <submittedName>
        <fullName evidence="2">Uncharacterized protein</fullName>
    </submittedName>
</protein>
<evidence type="ECO:0000313" key="3">
    <source>
        <dbReference type="Proteomes" id="UP000178040"/>
    </source>
</evidence>
<keyword evidence="1" id="KW-0812">Transmembrane</keyword>
<dbReference type="EMBL" id="MGAI01000050">
    <property type="protein sequence ID" value="OGK43467.1"/>
    <property type="molecule type" value="Genomic_DNA"/>
</dbReference>
<keyword evidence="1" id="KW-1133">Transmembrane helix</keyword>
<organism evidence="2 3">
    <name type="scientific">Candidatus Roizmanbacteria bacterium RIFCSPLOWO2_01_FULL_37_16</name>
    <dbReference type="NCBI Taxonomy" id="1802058"/>
    <lineage>
        <taxon>Bacteria</taxon>
        <taxon>Candidatus Roizmaniibacteriota</taxon>
    </lineage>
</organism>
<dbReference type="AlphaFoldDB" id="A0A1F7IJD9"/>
<feature type="transmembrane region" description="Helical" evidence="1">
    <location>
        <begin position="12"/>
        <end position="32"/>
    </location>
</feature>
<accession>A0A1F7IJD9</accession>
<evidence type="ECO:0000256" key="1">
    <source>
        <dbReference type="SAM" id="Phobius"/>
    </source>
</evidence>
<dbReference type="Proteomes" id="UP000178040">
    <property type="component" value="Unassembled WGS sequence"/>
</dbReference>
<gene>
    <name evidence="2" type="ORF">A3B40_01950</name>
</gene>
<proteinExistence type="predicted"/>
<reference evidence="2 3" key="1">
    <citation type="journal article" date="2016" name="Nat. Commun.">
        <title>Thousands of microbial genomes shed light on interconnected biogeochemical processes in an aquifer system.</title>
        <authorList>
            <person name="Anantharaman K."/>
            <person name="Brown C.T."/>
            <person name="Hug L.A."/>
            <person name="Sharon I."/>
            <person name="Castelle C.J."/>
            <person name="Probst A.J."/>
            <person name="Thomas B.C."/>
            <person name="Singh A."/>
            <person name="Wilkins M.J."/>
            <person name="Karaoz U."/>
            <person name="Brodie E.L."/>
            <person name="Williams K.H."/>
            <person name="Hubbard S.S."/>
            <person name="Banfield J.F."/>
        </authorList>
    </citation>
    <scope>NUCLEOTIDE SEQUENCE [LARGE SCALE GENOMIC DNA]</scope>
</reference>